<keyword evidence="5" id="KW-0067">ATP-binding</keyword>
<feature type="compositionally biased region" description="Low complexity" evidence="6">
    <location>
        <begin position="450"/>
        <end position="474"/>
    </location>
</feature>
<accession>X6MNN1</accession>
<organism evidence="9 10">
    <name type="scientific">Reticulomyxa filosa</name>
    <dbReference type="NCBI Taxonomy" id="46433"/>
    <lineage>
        <taxon>Eukaryota</taxon>
        <taxon>Sar</taxon>
        <taxon>Rhizaria</taxon>
        <taxon>Retaria</taxon>
        <taxon>Foraminifera</taxon>
        <taxon>Monothalamids</taxon>
        <taxon>Reticulomyxidae</taxon>
        <taxon>Reticulomyxa</taxon>
    </lineage>
</organism>
<evidence type="ECO:0000313" key="9">
    <source>
        <dbReference type="EMBL" id="ETO15439.1"/>
    </source>
</evidence>
<keyword evidence="7" id="KW-1133">Transmembrane helix</keyword>
<evidence type="ECO:0000256" key="7">
    <source>
        <dbReference type="SAM" id="Phobius"/>
    </source>
</evidence>
<feature type="compositionally biased region" description="Low complexity" evidence="6">
    <location>
        <begin position="430"/>
        <end position="442"/>
    </location>
</feature>
<evidence type="ECO:0000256" key="1">
    <source>
        <dbReference type="ARBA" id="ARBA00022527"/>
    </source>
</evidence>
<evidence type="ECO:0000256" key="3">
    <source>
        <dbReference type="ARBA" id="ARBA00022741"/>
    </source>
</evidence>
<feature type="transmembrane region" description="Helical" evidence="7">
    <location>
        <begin position="29"/>
        <end position="50"/>
    </location>
</feature>
<keyword evidence="2" id="KW-0808">Transferase</keyword>
<dbReference type="PROSITE" id="PS00109">
    <property type="entry name" value="PROTEIN_KINASE_TYR"/>
    <property type="match status" value="1"/>
</dbReference>
<dbReference type="OrthoDB" id="5987198at2759"/>
<name>X6MNN1_RETFI</name>
<evidence type="ECO:0000256" key="2">
    <source>
        <dbReference type="ARBA" id="ARBA00022679"/>
    </source>
</evidence>
<dbReference type="GO" id="GO:0005524">
    <property type="term" value="F:ATP binding"/>
    <property type="evidence" value="ECO:0007669"/>
    <property type="project" value="UniProtKB-KW"/>
</dbReference>
<evidence type="ECO:0000256" key="6">
    <source>
        <dbReference type="SAM" id="MobiDB-lite"/>
    </source>
</evidence>
<dbReference type="EMBL" id="ASPP01019131">
    <property type="protein sequence ID" value="ETO15439.1"/>
    <property type="molecule type" value="Genomic_DNA"/>
</dbReference>
<keyword evidence="4" id="KW-0418">Kinase</keyword>
<evidence type="ECO:0000256" key="5">
    <source>
        <dbReference type="ARBA" id="ARBA00022840"/>
    </source>
</evidence>
<dbReference type="PROSITE" id="PS50011">
    <property type="entry name" value="PROTEIN_KINASE_DOM"/>
    <property type="match status" value="1"/>
</dbReference>
<dbReference type="PANTHER" id="PTHR24345:SF91">
    <property type="entry name" value="SERINE_THREONINE-PROTEIN KINASE PLK4"/>
    <property type="match status" value="1"/>
</dbReference>
<dbReference type="PANTHER" id="PTHR24345">
    <property type="entry name" value="SERINE/THREONINE-PROTEIN KINASE PLK"/>
    <property type="match status" value="1"/>
</dbReference>
<dbReference type="Pfam" id="PF00069">
    <property type="entry name" value="Pkinase"/>
    <property type="match status" value="1"/>
</dbReference>
<keyword evidence="7" id="KW-0812">Transmembrane</keyword>
<keyword evidence="1" id="KW-0723">Serine/threonine-protein kinase</keyword>
<dbReference type="GO" id="GO:0005634">
    <property type="term" value="C:nucleus"/>
    <property type="evidence" value="ECO:0007669"/>
    <property type="project" value="TreeGrafter"/>
</dbReference>
<dbReference type="InterPro" id="IPR011009">
    <property type="entry name" value="Kinase-like_dom_sf"/>
</dbReference>
<keyword evidence="10" id="KW-1185">Reference proteome</keyword>
<keyword evidence="3" id="KW-0547">Nucleotide-binding</keyword>
<proteinExistence type="predicted"/>
<keyword evidence="7" id="KW-0472">Membrane</keyword>
<dbReference type="GO" id="GO:0004674">
    <property type="term" value="F:protein serine/threonine kinase activity"/>
    <property type="evidence" value="ECO:0007669"/>
    <property type="project" value="UniProtKB-KW"/>
</dbReference>
<reference evidence="9 10" key="1">
    <citation type="journal article" date="2013" name="Curr. Biol.">
        <title>The Genome of the Foraminiferan Reticulomyxa filosa.</title>
        <authorList>
            <person name="Glockner G."/>
            <person name="Hulsmann N."/>
            <person name="Schleicher M."/>
            <person name="Noegel A.A."/>
            <person name="Eichinger L."/>
            <person name="Gallinger C."/>
            <person name="Pawlowski J."/>
            <person name="Sierra R."/>
            <person name="Euteneuer U."/>
            <person name="Pillet L."/>
            <person name="Moustafa A."/>
            <person name="Platzer M."/>
            <person name="Groth M."/>
            <person name="Szafranski K."/>
            <person name="Schliwa M."/>
        </authorList>
    </citation>
    <scope>NUCLEOTIDE SEQUENCE [LARGE SCALE GENOMIC DNA]</scope>
</reference>
<feature type="domain" description="Protein kinase" evidence="8">
    <location>
        <begin position="103"/>
        <end position="405"/>
    </location>
</feature>
<dbReference type="InterPro" id="IPR000719">
    <property type="entry name" value="Prot_kinase_dom"/>
</dbReference>
<gene>
    <name evidence="9" type="ORF">RFI_21926</name>
</gene>
<protein>
    <recommendedName>
        <fullName evidence="8">Protein kinase domain-containing protein</fullName>
    </recommendedName>
</protein>
<evidence type="ECO:0000313" key="10">
    <source>
        <dbReference type="Proteomes" id="UP000023152"/>
    </source>
</evidence>
<evidence type="ECO:0000256" key="4">
    <source>
        <dbReference type="ARBA" id="ARBA00022777"/>
    </source>
</evidence>
<dbReference type="AlphaFoldDB" id="X6MNN1"/>
<dbReference type="SUPFAM" id="SSF56112">
    <property type="entry name" value="Protein kinase-like (PK-like)"/>
    <property type="match status" value="1"/>
</dbReference>
<sequence>MKLKKLNIVRSSLLTFLNETKKQQNKSKLLCFLLTNNFFNIFFHLTKIIFSKFLFHFHFYYHYYYHYQKLKKLEESAFQTLKFLFLEVQTEPTNQVYIGDKRYLWRKKLADTLQGEIHLAEDTSSKKLVIIKIAIKECVKKKVSKQNQKVPEDFKNESRVHVQLTSYLQNDIRSGRMDENAMIGFVRCDNSLKDKKNYYLAMEYCKDGDLFNCVASYHRSLTAIGQMQEHQQQQQYQWIATVQIMFRQIAYGIGYMHDHHIVHQDLSLENVMIFDMEKLYVKIIDFGVAKNVEQEEAQGALVLKGRVGKTNYMSPECYNGKAYNPFANDIWCLGVMLFMMLIGAPPPIRDASLLPFILCGRLKDMLVEWKRIHLVNDAALDCLNRILTVEHKRIRMEELLNHPFVLPARKGVTTRHSFHSFDPSTTVSFNHNNNNNNDNNSDNNKDNNKDNNNNNNNNNNNINNNINNNNNDNTNSVLVQAQKFLQNWSRLDKSTLSKTELRQSLITLETLMNQLIFEHSQICSKFEGRVCATNSQKEDDNIHEVKHFCCSIDRYISLLTSALNEMKTLLSSQSVQHNSAVAHTGLLQSFKSILNSGITQLTSFLDSDS</sequence>
<dbReference type="Proteomes" id="UP000023152">
    <property type="component" value="Unassembled WGS sequence"/>
</dbReference>
<comment type="caution">
    <text evidence="9">The sequence shown here is derived from an EMBL/GenBank/DDBJ whole genome shotgun (WGS) entry which is preliminary data.</text>
</comment>
<feature type="region of interest" description="Disordered" evidence="6">
    <location>
        <begin position="423"/>
        <end position="474"/>
    </location>
</feature>
<dbReference type="Gene3D" id="1.10.510.10">
    <property type="entry name" value="Transferase(Phosphotransferase) domain 1"/>
    <property type="match status" value="1"/>
</dbReference>
<evidence type="ECO:0000259" key="8">
    <source>
        <dbReference type="PROSITE" id="PS50011"/>
    </source>
</evidence>
<dbReference type="InterPro" id="IPR008266">
    <property type="entry name" value="Tyr_kinase_AS"/>
</dbReference>